<dbReference type="AlphaFoldDB" id="A0A6C0GDJ2"/>
<sequence>MSRQERYVELDALEKLTLEEGLQNHPKTEFRKHCQMLLFSAKGKTAKEIALLLDSNYQSVLNCFTNWQQKGLVGLMRSRGQGRKATLSQVDEGQLKAIISEYRQSARKATAQLEKELAVKVHPETLRRFLKSVSTLSVACVRASKANKTRLKDKPKKHS</sequence>
<dbReference type="EMBL" id="CP048222">
    <property type="protein sequence ID" value="QHT66031.1"/>
    <property type="molecule type" value="Genomic_DNA"/>
</dbReference>
<name>A0A6C0GDJ2_9BACT</name>
<dbReference type="Proteomes" id="UP000480178">
    <property type="component" value="Chromosome"/>
</dbReference>
<dbReference type="RefSeq" id="WP_162442104.1">
    <property type="nucleotide sequence ID" value="NZ_CP048222.1"/>
</dbReference>
<dbReference type="Pfam" id="PF13565">
    <property type="entry name" value="HTH_32"/>
    <property type="match status" value="1"/>
</dbReference>
<protein>
    <submittedName>
        <fullName evidence="1">Helix-turn-helix domain-containing protein</fullName>
    </submittedName>
</protein>
<dbReference type="SUPFAM" id="SSF46689">
    <property type="entry name" value="Homeodomain-like"/>
    <property type="match status" value="1"/>
</dbReference>
<accession>A0A6C0GDJ2</accession>
<keyword evidence="2" id="KW-1185">Reference proteome</keyword>
<reference evidence="1 2" key="1">
    <citation type="submission" date="2020-01" db="EMBL/GenBank/DDBJ databases">
        <authorList>
            <person name="Kim M.K."/>
        </authorList>
    </citation>
    <scope>NUCLEOTIDE SEQUENCE [LARGE SCALE GENOMIC DNA]</scope>
    <source>
        <strain evidence="1 2">172606-1</strain>
    </source>
</reference>
<evidence type="ECO:0000313" key="1">
    <source>
        <dbReference type="EMBL" id="QHT66031.1"/>
    </source>
</evidence>
<proteinExistence type="predicted"/>
<evidence type="ECO:0000313" key="2">
    <source>
        <dbReference type="Proteomes" id="UP000480178"/>
    </source>
</evidence>
<dbReference type="InterPro" id="IPR009057">
    <property type="entry name" value="Homeodomain-like_sf"/>
</dbReference>
<organism evidence="1 2">
    <name type="scientific">Rhodocytophaga rosea</name>
    <dbReference type="NCBI Taxonomy" id="2704465"/>
    <lineage>
        <taxon>Bacteria</taxon>
        <taxon>Pseudomonadati</taxon>
        <taxon>Bacteroidota</taxon>
        <taxon>Cytophagia</taxon>
        <taxon>Cytophagales</taxon>
        <taxon>Rhodocytophagaceae</taxon>
        <taxon>Rhodocytophaga</taxon>
    </lineage>
</organism>
<gene>
    <name evidence="1" type="ORF">GXP67_04760</name>
</gene>
<dbReference type="KEGG" id="rhoz:GXP67_04760"/>